<feature type="transmembrane region" description="Helical" evidence="1">
    <location>
        <begin position="138"/>
        <end position="159"/>
    </location>
</feature>
<organism evidence="2 3">
    <name type="scientific">Limimonas halophila</name>
    <dbReference type="NCBI Taxonomy" id="1082479"/>
    <lineage>
        <taxon>Bacteria</taxon>
        <taxon>Pseudomonadati</taxon>
        <taxon>Pseudomonadota</taxon>
        <taxon>Alphaproteobacteria</taxon>
        <taxon>Rhodospirillales</taxon>
        <taxon>Rhodovibrionaceae</taxon>
        <taxon>Limimonas</taxon>
    </lineage>
</organism>
<feature type="transmembrane region" description="Helical" evidence="1">
    <location>
        <begin position="12"/>
        <end position="33"/>
    </location>
</feature>
<dbReference type="InterPro" id="IPR045407">
    <property type="entry name" value="DUF6512"/>
</dbReference>
<proteinExistence type="predicted"/>
<keyword evidence="1" id="KW-0812">Transmembrane</keyword>
<feature type="transmembrane region" description="Helical" evidence="1">
    <location>
        <begin position="53"/>
        <end position="69"/>
    </location>
</feature>
<evidence type="ECO:0000313" key="3">
    <source>
        <dbReference type="Proteomes" id="UP000199415"/>
    </source>
</evidence>
<dbReference type="STRING" id="1082479.SAMN05216241_11327"/>
<dbReference type="EMBL" id="FNCE01000013">
    <property type="protein sequence ID" value="SDG44654.1"/>
    <property type="molecule type" value="Genomic_DNA"/>
</dbReference>
<evidence type="ECO:0000256" key="1">
    <source>
        <dbReference type="SAM" id="Phobius"/>
    </source>
</evidence>
<evidence type="ECO:0000313" key="2">
    <source>
        <dbReference type="EMBL" id="SDG44654.1"/>
    </source>
</evidence>
<dbReference type="AlphaFoldDB" id="A0A1G7UB22"/>
<dbReference type="OrthoDB" id="48209at2"/>
<gene>
    <name evidence="2" type="ORF">SAMN05216241_11327</name>
</gene>
<keyword evidence="1" id="KW-1133">Transmembrane helix</keyword>
<keyword evidence="3" id="KW-1185">Reference proteome</keyword>
<protein>
    <submittedName>
        <fullName evidence="2">Uncharacterized protein</fullName>
    </submittedName>
</protein>
<dbReference type="Pfam" id="PF20122">
    <property type="entry name" value="DUF6512"/>
    <property type="match status" value="1"/>
</dbReference>
<feature type="transmembrane region" description="Helical" evidence="1">
    <location>
        <begin position="111"/>
        <end position="131"/>
    </location>
</feature>
<sequence length="179" mass="18516">MPDRPTVSRELLATVPIALVGGVLHFAFEWAGGWPPLAVFAAVNESVWEHLKIAFWPAAAWALGEAAVLRCGGAAFWGARGVGLFAIPLLIALVFYAYTAVLGHHVLGIDLALFVAAIAAGQTLSAALIGAARASRAVRVAGCALLVVQLAAFASLTYAPPDLVLFDAPSASAWTLSAK</sequence>
<feature type="transmembrane region" description="Helical" evidence="1">
    <location>
        <begin position="81"/>
        <end position="99"/>
    </location>
</feature>
<name>A0A1G7UB22_9PROT</name>
<reference evidence="2 3" key="1">
    <citation type="submission" date="2016-10" db="EMBL/GenBank/DDBJ databases">
        <authorList>
            <person name="de Groot N.N."/>
        </authorList>
    </citation>
    <scope>NUCLEOTIDE SEQUENCE [LARGE SCALE GENOMIC DNA]</scope>
    <source>
        <strain evidence="2 3">DSM 25584</strain>
    </source>
</reference>
<accession>A0A1G7UB22</accession>
<keyword evidence="1" id="KW-0472">Membrane</keyword>
<dbReference type="Proteomes" id="UP000199415">
    <property type="component" value="Unassembled WGS sequence"/>
</dbReference>